<keyword evidence="3" id="KW-1185">Reference proteome</keyword>
<evidence type="ECO:0000313" key="3">
    <source>
        <dbReference type="Proteomes" id="UP000041254"/>
    </source>
</evidence>
<evidence type="ECO:0008006" key="4">
    <source>
        <dbReference type="Google" id="ProtNLM"/>
    </source>
</evidence>
<dbReference type="SUPFAM" id="SSF54626">
    <property type="entry name" value="Chalcone isomerase"/>
    <property type="match status" value="1"/>
</dbReference>
<sequence length="303" mass="33339">MSAASKGAVSVAVGAASALTLLHTSSPSLSRSPAPSCRRVSHCEASSRPSDAPPVINLPQSTTKREEVLGVEFPVQLPVLTGPWAMPHLHQYISSAPRCMQNACWFPPARAYSLGLYLDQGLLNSYMDTGQTEPGLLFDDSVDKTFRFVFVSEKDPRHIRDGFARALRNALPLEETYDYVYDAGLREVNDFISHIRPFRMKSGSVLIVTCIAFPKPGRTVILYSDQPDVPPHFVGQVEGVGLRLAFHHLYVQRDKRGQAKYPAITGKFEKDLKDMLEANKAGHQQEGDQSTADKGREGGKEGK</sequence>
<dbReference type="InterPro" id="IPR016088">
    <property type="entry name" value="Chalcone_isomerase_3-sand"/>
</dbReference>
<gene>
    <name evidence="2" type="ORF">Vbra_4642</name>
</gene>
<dbReference type="PhylomeDB" id="A0A0G4H2I2"/>
<dbReference type="VEuPathDB" id="CryptoDB:Vbra_4642"/>
<protein>
    <recommendedName>
        <fullName evidence="4">Chalcone isomerase domain-containing protein</fullName>
    </recommendedName>
</protein>
<dbReference type="InterPro" id="IPR036298">
    <property type="entry name" value="Chalcone_isomerase_sf"/>
</dbReference>
<dbReference type="OrthoDB" id="1904854at2759"/>
<evidence type="ECO:0000256" key="1">
    <source>
        <dbReference type="SAM" id="MobiDB-lite"/>
    </source>
</evidence>
<dbReference type="Gene3D" id="3.50.70.10">
    <property type="match status" value="1"/>
</dbReference>
<reference evidence="2 3" key="1">
    <citation type="submission" date="2014-11" db="EMBL/GenBank/DDBJ databases">
        <authorList>
            <person name="Zhu J."/>
            <person name="Qi W."/>
            <person name="Song R."/>
        </authorList>
    </citation>
    <scope>NUCLEOTIDE SEQUENCE [LARGE SCALE GENOMIC DNA]</scope>
</reference>
<dbReference type="GO" id="GO:0016872">
    <property type="term" value="F:intramolecular lyase activity"/>
    <property type="evidence" value="ECO:0007669"/>
    <property type="project" value="InterPro"/>
</dbReference>
<proteinExistence type="predicted"/>
<organism evidence="2 3">
    <name type="scientific">Vitrella brassicaformis (strain CCMP3155)</name>
    <dbReference type="NCBI Taxonomy" id="1169540"/>
    <lineage>
        <taxon>Eukaryota</taxon>
        <taxon>Sar</taxon>
        <taxon>Alveolata</taxon>
        <taxon>Colpodellida</taxon>
        <taxon>Vitrellaceae</taxon>
        <taxon>Vitrella</taxon>
    </lineage>
</organism>
<dbReference type="InParanoid" id="A0A0G4H2I2"/>
<feature type="region of interest" description="Disordered" evidence="1">
    <location>
        <begin position="275"/>
        <end position="303"/>
    </location>
</feature>
<evidence type="ECO:0000313" key="2">
    <source>
        <dbReference type="EMBL" id="CEM37684.1"/>
    </source>
</evidence>
<feature type="compositionally biased region" description="Basic and acidic residues" evidence="1">
    <location>
        <begin position="283"/>
        <end position="303"/>
    </location>
</feature>
<name>A0A0G4H2I2_VITBC</name>
<dbReference type="Proteomes" id="UP000041254">
    <property type="component" value="Unassembled WGS sequence"/>
</dbReference>
<dbReference type="EMBL" id="CDMY01000948">
    <property type="protein sequence ID" value="CEM37684.1"/>
    <property type="molecule type" value="Genomic_DNA"/>
</dbReference>
<dbReference type="AlphaFoldDB" id="A0A0G4H2I2"/>
<accession>A0A0G4H2I2</accession>